<dbReference type="Gene3D" id="3.90.1150.10">
    <property type="entry name" value="Aspartate Aminotransferase, domain 1"/>
    <property type="match status" value="1"/>
</dbReference>
<name>A0A1V0N282_9ARCH</name>
<keyword evidence="5" id="KW-0486">Methionine biosynthesis</keyword>
<dbReference type="SUPFAM" id="SSF53383">
    <property type="entry name" value="PLP-dependent transferases"/>
    <property type="match status" value="1"/>
</dbReference>
<keyword evidence="6 7" id="KW-0456">Lyase</keyword>
<dbReference type="FunFam" id="3.40.640.10:FF:000046">
    <property type="entry name" value="Cystathionine gamma-lyase"/>
    <property type="match status" value="1"/>
</dbReference>
<evidence type="ECO:0000256" key="3">
    <source>
        <dbReference type="ARBA" id="ARBA00022605"/>
    </source>
</evidence>
<dbReference type="InterPro" id="IPR015421">
    <property type="entry name" value="PyrdxlP-dep_Trfase_major"/>
</dbReference>
<evidence type="ECO:0000256" key="4">
    <source>
        <dbReference type="ARBA" id="ARBA00022898"/>
    </source>
</evidence>
<dbReference type="GO" id="GO:0009086">
    <property type="term" value="P:methionine biosynthetic process"/>
    <property type="evidence" value="ECO:0007669"/>
    <property type="project" value="UniProtKB-KW"/>
</dbReference>
<dbReference type="GO" id="GO:0030170">
    <property type="term" value="F:pyridoxal phosphate binding"/>
    <property type="evidence" value="ECO:0007669"/>
    <property type="project" value="InterPro"/>
</dbReference>
<dbReference type="EMBL" id="CP015363">
    <property type="protein sequence ID" value="ARD84201.1"/>
    <property type="molecule type" value="Genomic_DNA"/>
</dbReference>
<organism evidence="7 8">
    <name type="scientific">Ferroplasma acidiphilum</name>
    <dbReference type="NCBI Taxonomy" id="74969"/>
    <lineage>
        <taxon>Archaea</taxon>
        <taxon>Methanobacteriati</taxon>
        <taxon>Thermoplasmatota</taxon>
        <taxon>Thermoplasmata</taxon>
        <taxon>Thermoplasmatales</taxon>
        <taxon>Ferroplasmaceae</taxon>
        <taxon>Ferroplasma</taxon>
    </lineage>
</organism>
<dbReference type="CDD" id="cd00614">
    <property type="entry name" value="CGS_like"/>
    <property type="match status" value="1"/>
</dbReference>
<evidence type="ECO:0000313" key="8">
    <source>
        <dbReference type="Proteomes" id="UP000192050"/>
    </source>
</evidence>
<dbReference type="Gene3D" id="3.40.640.10">
    <property type="entry name" value="Type I PLP-dependent aspartate aminotransferase-like (Major domain)"/>
    <property type="match status" value="1"/>
</dbReference>
<keyword evidence="3" id="KW-0028">Amino-acid biosynthesis</keyword>
<gene>
    <name evidence="7" type="ORF">FAD_0279</name>
</gene>
<evidence type="ECO:0000313" key="7">
    <source>
        <dbReference type="EMBL" id="ARD84201.1"/>
    </source>
</evidence>
<evidence type="ECO:0000256" key="5">
    <source>
        <dbReference type="ARBA" id="ARBA00023167"/>
    </source>
</evidence>
<dbReference type="KEGG" id="fai:FAD_0279"/>
<reference evidence="7 8" key="1">
    <citation type="submission" date="2011-10" db="EMBL/GenBank/DDBJ databases">
        <title>Metabolic and evolutionary patterns in the extreme acidophile Ferroplasma acidiphilum.</title>
        <authorList>
            <person name="Golyshina O.V."/>
            <person name="Kozyavkin S.A."/>
            <person name="Tatusov R.L."/>
            <person name="Slesarev A.I."/>
            <person name="Golyshin P.N."/>
        </authorList>
    </citation>
    <scope>NUCLEOTIDE SEQUENCE [LARGE SCALE GENOMIC DNA]</scope>
    <source>
        <strain evidence="8">Y</strain>
    </source>
</reference>
<dbReference type="Proteomes" id="UP000192050">
    <property type="component" value="Chromosome"/>
</dbReference>
<dbReference type="GO" id="GO:0019346">
    <property type="term" value="P:transsulfuration"/>
    <property type="evidence" value="ECO:0007669"/>
    <property type="project" value="InterPro"/>
</dbReference>
<dbReference type="GeneID" id="31675788"/>
<evidence type="ECO:0000256" key="2">
    <source>
        <dbReference type="ARBA" id="ARBA00012224"/>
    </source>
</evidence>
<dbReference type="AlphaFoldDB" id="A0A1V0N282"/>
<accession>A0A1V0N282</accession>
<sequence length="381" mass="42318">MNSNGFNSRCVHSGDMEIEGVGNVVTPIFENSTFEFPESGVAGKYIYSRWGNPTVESFEKKYADLEKTEHAFAFSTGMAAITSSIMPYLKSGDSVLALNELYGQTFGFFSKVLPQYKINVDFTSVNDLNRLNFKNKNYKLLYLESITNPLLEVPDIVNLSRICKEEGIKLMVDATFATPYNQNPVSLGADMALHSGTKYISGHSDLLIGLAGFNDNYDNLDFYRKTFGGTPDAFQAFLAYRGLKTLGLRMERHNKNAMELAKVLNESSRIEEVYYPGLKNSEYFDVAEKNLKGYGGMVSFKVKGGIENSHKLIKNLNIPKYAVSLGGVESLISIPVEGTHKALSPEERKASGITDNLVRLSVGIEDSEDLLQDFENALEKI</sequence>
<dbReference type="PANTHER" id="PTHR11808:SF50">
    <property type="entry name" value="CYSTATHIONINE BETA-LYASE"/>
    <property type="match status" value="1"/>
</dbReference>
<dbReference type="PANTHER" id="PTHR11808">
    <property type="entry name" value="TRANS-SULFURATION ENZYME FAMILY MEMBER"/>
    <property type="match status" value="1"/>
</dbReference>
<dbReference type="RefSeq" id="WP_081141449.1">
    <property type="nucleotide sequence ID" value="NZ_CP015363.1"/>
</dbReference>
<protein>
    <recommendedName>
        <fullName evidence="2">cysteine-S-conjugate beta-lyase</fullName>
        <ecNumber evidence="2">4.4.1.13</ecNumber>
    </recommendedName>
</protein>
<dbReference type="PROSITE" id="PS00868">
    <property type="entry name" value="CYS_MET_METAB_PP"/>
    <property type="match status" value="1"/>
</dbReference>
<dbReference type="PIRSF" id="PIRSF001434">
    <property type="entry name" value="CGS"/>
    <property type="match status" value="1"/>
</dbReference>
<evidence type="ECO:0000256" key="6">
    <source>
        <dbReference type="ARBA" id="ARBA00023239"/>
    </source>
</evidence>
<proteinExistence type="predicted"/>
<dbReference type="InterPro" id="IPR015424">
    <property type="entry name" value="PyrdxlP-dep_Trfase"/>
</dbReference>
<dbReference type="GO" id="GO:0005737">
    <property type="term" value="C:cytoplasm"/>
    <property type="evidence" value="ECO:0007669"/>
    <property type="project" value="TreeGrafter"/>
</dbReference>
<dbReference type="InterPro" id="IPR015422">
    <property type="entry name" value="PyrdxlP-dep_Trfase_small"/>
</dbReference>
<dbReference type="STRING" id="74969.FAD_0279"/>
<dbReference type="EC" id="4.4.1.13" evidence="2"/>
<dbReference type="FunFam" id="3.90.1150.10:FF:000033">
    <property type="entry name" value="Cystathionine gamma-synthase"/>
    <property type="match status" value="1"/>
</dbReference>
<keyword evidence="8" id="KW-1185">Reference proteome</keyword>
<dbReference type="OrthoDB" id="43458at2157"/>
<evidence type="ECO:0000256" key="1">
    <source>
        <dbReference type="ARBA" id="ARBA00001933"/>
    </source>
</evidence>
<dbReference type="InterPro" id="IPR000277">
    <property type="entry name" value="Cys/Met-Metab_PyrdxlP-dep_enz"/>
</dbReference>
<dbReference type="Pfam" id="PF01053">
    <property type="entry name" value="Cys_Met_Meta_PP"/>
    <property type="match status" value="1"/>
</dbReference>
<keyword evidence="4" id="KW-0663">Pyridoxal phosphate</keyword>
<dbReference type="GO" id="GO:0047804">
    <property type="term" value="F:cysteine-S-conjugate beta-lyase activity"/>
    <property type="evidence" value="ECO:0007669"/>
    <property type="project" value="UniProtKB-EC"/>
</dbReference>
<comment type="cofactor">
    <cofactor evidence="1">
        <name>pyridoxal 5'-phosphate</name>
        <dbReference type="ChEBI" id="CHEBI:597326"/>
    </cofactor>
</comment>
<dbReference type="InterPro" id="IPR054542">
    <property type="entry name" value="Cys_met_metab_PP"/>
</dbReference>